<evidence type="ECO:0000313" key="4">
    <source>
        <dbReference type="EMBL" id="CAF5020084.1"/>
    </source>
</evidence>
<dbReference type="InterPro" id="IPR014782">
    <property type="entry name" value="Peptidase_M1_dom"/>
</dbReference>
<dbReference type="Proteomes" id="UP000676336">
    <property type="component" value="Unassembled WGS sequence"/>
</dbReference>
<dbReference type="Proteomes" id="UP000681967">
    <property type="component" value="Unassembled WGS sequence"/>
</dbReference>
<reference evidence="2" key="1">
    <citation type="submission" date="2021-02" db="EMBL/GenBank/DDBJ databases">
        <authorList>
            <person name="Nowell W R."/>
        </authorList>
    </citation>
    <scope>NUCLEOTIDE SEQUENCE</scope>
</reference>
<dbReference type="Proteomes" id="UP000681720">
    <property type="component" value="Unassembled WGS sequence"/>
</dbReference>
<evidence type="ECO:0000313" key="2">
    <source>
        <dbReference type="EMBL" id="CAF4846068.1"/>
    </source>
</evidence>
<dbReference type="GO" id="GO:0043171">
    <property type="term" value="P:peptide catabolic process"/>
    <property type="evidence" value="ECO:0007669"/>
    <property type="project" value="TreeGrafter"/>
</dbReference>
<dbReference type="GO" id="GO:0006508">
    <property type="term" value="P:proteolysis"/>
    <property type="evidence" value="ECO:0007669"/>
    <property type="project" value="TreeGrafter"/>
</dbReference>
<dbReference type="Gene3D" id="1.10.390.10">
    <property type="entry name" value="Neutral Protease Domain 2"/>
    <property type="match status" value="1"/>
</dbReference>
<gene>
    <name evidence="2" type="ORF">BYL167_LOCUS50009</name>
    <name evidence="4" type="ORF">GIL414_LOCUS58336</name>
    <name evidence="3" type="ORF">SMN809_LOCUS56748</name>
</gene>
<proteinExistence type="predicted"/>
<dbReference type="GO" id="GO:0042277">
    <property type="term" value="F:peptide binding"/>
    <property type="evidence" value="ECO:0007669"/>
    <property type="project" value="TreeGrafter"/>
</dbReference>
<sequence>LNEGFASWIEYLAVDKCYPEFDIWTQFVADTFARFLIPDGLKSSHPIEVPIGKFP</sequence>
<dbReference type="InterPro" id="IPR027268">
    <property type="entry name" value="Peptidase_M4/M1_CTD_sf"/>
</dbReference>
<organism evidence="2 5">
    <name type="scientific">Rotaria magnacalcarata</name>
    <dbReference type="NCBI Taxonomy" id="392030"/>
    <lineage>
        <taxon>Eukaryota</taxon>
        <taxon>Metazoa</taxon>
        <taxon>Spiralia</taxon>
        <taxon>Gnathifera</taxon>
        <taxon>Rotifera</taxon>
        <taxon>Eurotatoria</taxon>
        <taxon>Bdelloidea</taxon>
        <taxon>Philodinida</taxon>
        <taxon>Philodinidae</taxon>
        <taxon>Rotaria</taxon>
    </lineage>
</organism>
<dbReference type="GO" id="GO:0070006">
    <property type="term" value="F:metalloaminopeptidase activity"/>
    <property type="evidence" value="ECO:0007669"/>
    <property type="project" value="TreeGrafter"/>
</dbReference>
<accession>A0A8S3BTZ2</accession>
<evidence type="ECO:0000313" key="5">
    <source>
        <dbReference type="Proteomes" id="UP000681967"/>
    </source>
</evidence>
<name>A0A8S3BTZ2_9BILA</name>
<dbReference type="PANTHER" id="PTHR11533">
    <property type="entry name" value="PROTEASE M1 ZINC METALLOPROTEASE"/>
    <property type="match status" value="1"/>
</dbReference>
<dbReference type="Pfam" id="PF01433">
    <property type="entry name" value="Peptidase_M1"/>
    <property type="match status" value="1"/>
</dbReference>
<dbReference type="GO" id="GO:0008270">
    <property type="term" value="F:zinc ion binding"/>
    <property type="evidence" value="ECO:0007669"/>
    <property type="project" value="InterPro"/>
</dbReference>
<protein>
    <recommendedName>
        <fullName evidence="1">Peptidase M1 membrane alanine aminopeptidase domain-containing protein</fullName>
    </recommendedName>
</protein>
<dbReference type="EMBL" id="CAJOBI010204364">
    <property type="protein sequence ID" value="CAF5000833.1"/>
    <property type="molecule type" value="Genomic_DNA"/>
</dbReference>
<dbReference type="GO" id="GO:0005737">
    <property type="term" value="C:cytoplasm"/>
    <property type="evidence" value="ECO:0007669"/>
    <property type="project" value="TreeGrafter"/>
</dbReference>
<dbReference type="AlphaFoldDB" id="A0A8S3BTZ2"/>
<dbReference type="EMBL" id="CAJOBJ010215046">
    <property type="protein sequence ID" value="CAF5020084.1"/>
    <property type="molecule type" value="Genomic_DNA"/>
</dbReference>
<dbReference type="InterPro" id="IPR050344">
    <property type="entry name" value="Peptidase_M1_aminopeptidases"/>
</dbReference>
<feature type="non-terminal residue" evidence="2">
    <location>
        <position position="1"/>
    </location>
</feature>
<dbReference type="GO" id="GO:0016020">
    <property type="term" value="C:membrane"/>
    <property type="evidence" value="ECO:0007669"/>
    <property type="project" value="TreeGrafter"/>
</dbReference>
<dbReference type="EMBL" id="CAJOBH010151002">
    <property type="protein sequence ID" value="CAF4846068.1"/>
    <property type="molecule type" value="Genomic_DNA"/>
</dbReference>
<dbReference type="SUPFAM" id="SSF55486">
    <property type="entry name" value="Metalloproteases ('zincins'), catalytic domain"/>
    <property type="match status" value="1"/>
</dbReference>
<evidence type="ECO:0000313" key="3">
    <source>
        <dbReference type="EMBL" id="CAF5000833.1"/>
    </source>
</evidence>
<evidence type="ECO:0000259" key="1">
    <source>
        <dbReference type="Pfam" id="PF01433"/>
    </source>
</evidence>
<dbReference type="PANTHER" id="PTHR11533:SF174">
    <property type="entry name" value="PUROMYCIN-SENSITIVE AMINOPEPTIDASE-RELATED"/>
    <property type="match status" value="1"/>
</dbReference>
<feature type="domain" description="Peptidase M1 membrane alanine aminopeptidase" evidence="1">
    <location>
        <begin position="1"/>
        <end position="52"/>
    </location>
</feature>
<comment type="caution">
    <text evidence="2">The sequence shown here is derived from an EMBL/GenBank/DDBJ whole genome shotgun (WGS) entry which is preliminary data.</text>
</comment>
<dbReference type="GO" id="GO:0005615">
    <property type="term" value="C:extracellular space"/>
    <property type="evidence" value="ECO:0007669"/>
    <property type="project" value="TreeGrafter"/>
</dbReference>